<dbReference type="SUPFAM" id="SSF56300">
    <property type="entry name" value="Metallo-dependent phosphatases"/>
    <property type="match status" value="1"/>
</dbReference>
<evidence type="ECO:0000313" key="3">
    <source>
        <dbReference type="Proteomes" id="UP000198694"/>
    </source>
</evidence>
<dbReference type="GO" id="GO:0005737">
    <property type="term" value="C:cytoplasm"/>
    <property type="evidence" value="ECO:0007669"/>
    <property type="project" value="TreeGrafter"/>
</dbReference>
<sequence>MKIDVIGDIHGCFNELHALFRKMGYQISEAGIPVHPDGRTPVFVGDLTDRGPDSISVIKLVYDMVISQGAAKYVPGNHCNKLYRYFLGNNVKQQHGLETTVAEYKALSSKDQQAIRQQFMKLYEDSPLYLQLPEAQAVVAHAGIREALIGKTGEKVKTFVLYGDITGETYEDGRPVRRDWARHYSGDQWIVYGHTPVKEPRIVNRTINIDTGCVFGNKLTAFRLLEEETISVPSNQDYVEEKFRSFDE</sequence>
<reference evidence="2 3" key="1">
    <citation type="submission" date="2016-10" db="EMBL/GenBank/DDBJ databases">
        <authorList>
            <person name="de Groot N.N."/>
        </authorList>
    </citation>
    <scope>NUCLEOTIDE SEQUENCE [LARGE SCALE GENOMIC DNA]</scope>
    <source>
        <strain evidence="2 3">CGMCC 1.6502</strain>
    </source>
</reference>
<gene>
    <name evidence="2" type="ORF">SAMN05216243_1219</name>
</gene>
<evidence type="ECO:0000259" key="1">
    <source>
        <dbReference type="Pfam" id="PF00149"/>
    </source>
</evidence>
<dbReference type="InterPro" id="IPR004843">
    <property type="entry name" value="Calcineurin-like_PHP"/>
</dbReference>
<name>A0A1G8XA47_9BACI</name>
<dbReference type="InterPro" id="IPR050126">
    <property type="entry name" value="Ap4A_hydrolase"/>
</dbReference>
<dbReference type="OrthoDB" id="9807890at2"/>
<proteinExistence type="predicted"/>
<dbReference type="EMBL" id="FNFL01000001">
    <property type="protein sequence ID" value="SDJ86735.1"/>
    <property type="molecule type" value="Genomic_DNA"/>
</dbReference>
<accession>A0A1G8XA47</accession>
<dbReference type="Pfam" id="PF00149">
    <property type="entry name" value="Metallophos"/>
    <property type="match status" value="1"/>
</dbReference>
<keyword evidence="3" id="KW-1185">Reference proteome</keyword>
<dbReference type="CDD" id="cd07423">
    <property type="entry name" value="MPP_Prp_like"/>
    <property type="match status" value="1"/>
</dbReference>
<dbReference type="PRINTS" id="PR00114">
    <property type="entry name" value="STPHPHTASE"/>
</dbReference>
<dbReference type="PANTHER" id="PTHR42850:SF7">
    <property type="entry name" value="BIS(5'-NUCLEOSYL)-TETRAPHOSPHATASE PRPE [ASYMMETRICAL]"/>
    <property type="match status" value="1"/>
</dbReference>
<dbReference type="STRING" id="407036.SAMN05216243_1219"/>
<feature type="domain" description="Calcineurin-like phosphoesterase" evidence="1">
    <location>
        <begin position="1"/>
        <end position="197"/>
    </location>
</feature>
<dbReference type="Gene3D" id="3.60.21.10">
    <property type="match status" value="1"/>
</dbReference>
<dbReference type="GO" id="GO:0016791">
    <property type="term" value="F:phosphatase activity"/>
    <property type="evidence" value="ECO:0007669"/>
    <property type="project" value="TreeGrafter"/>
</dbReference>
<dbReference type="InterPro" id="IPR041780">
    <property type="entry name" value="MPP_PrpE-like"/>
</dbReference>
<dbReference type="AlphaFoldDB" id="A0A1G8XA47"/>
<dbReference type="NCBIfam" id="NF010148">
    <property type="entry name" value="PRK13625.1"/>
    <property type="match status" value="1"/>
</dbReference>
<organism evidence="2 3">
    <name type="scientific">Sediminibacillus albus</name>
    <dbReference type="NCBI Taxonomy" id="407036"/>
    <lineage>
        <taxon>Bacteria</taxon>
        <taxon>Bacillati</taxon>
        <taxon>Bacillota</taxon>
        <taxon>Bacilli</taxon>
        <taxon>Bacillales</taxon>
        <taxon>Bacillaceae</taxon>
        <taxon>Sediminibacillus</taxon>
    </lineage>
</organism>
<dbReference type="InterPro" id="IPR006186">
    <property type="entry name" value="Ser/Thr-sp_prot-phosphatase"/>
</dbReference>
<evidence type="ECO:0000313" key="2">
    <source>
        <dbReference type="EMBL" id="SDJ86735.1"/>
    </source>
</evidence>
<dbReference type="Proteomes" id="UP000198694">
    <property type="component" value="Unassembled WGS sequence"/>
</dbReference>
<protein>
    <submittedName>
        <fullName evidence="2">Protein phosphatase</fullName>
    </submittedName>
</protein>
<dbReference type="PANTHER" id="PTHR42850">
    <property type="entry name" value="METALLOPHOSPHOESTERASE"/>
    <property type="match status" value="1"/>
</dbReference>
<dbReference type="RefSeq" id="WP_093211976.1">
    <property type="nucleotide sequence ID" value="NZ_FNFL01000001.1"/>
</dbReference>
<dbReference type="InterPro" id="IPR029052">
    <property type="entry name" value="Metallo-depent_PP-like"/>
</dbReference>